<dbReference type="RefSeq" id="WP_252425392.1">
    <property type="nucleotide sequence ID" value="NZ_JAMWMR010000011.1"/>
</dbReference>
<organism evidence="3 4">
    <name type="scientific">Streptomyces macrolidinus</name>
    <dbReference type="NCBI Taxonomy" id="2952607"/>
    <lineage>
        <taxon>Bacteria</taxon>
        <taxon>Bacillati</taxon>
        <taxon>Actinomycetota</taxon>
        <taxon>Actinomycetes</taxon>
        <taxon>Kitasatosporales</taxon>
        <taxon>Streptomycetaceae</taxon>
        <taxon>Streptomyces</taxon>
    </lineage>
</organism>
<dbReference type="Proteomes" id="UP001523219">
    <property type="component" value="Unassembled WGS sequence"/>
</dbReference>
<dbReference type="EMBL" id="JAMWMR010000011">
    <property type="protein sequence ID" value="MCN9242092.1"/>
    <property type="molecule type" value="Genomic_DNA"/>
</dbReference>
<evidence type="ECO:0000313" key="4">
    <source>
        <dbReference type="Proteomes" id="UP001523219"/>
    </source>
</evidence>
<gene>
    <name evidence="3" type="ORF">NGF19_15060</name>
</gene>
<protein>
    <submittedName>
        <fullName evidence="3">Uncharacterized protein</fullName>
    </submittedName>
</protein>
<proteinExistence type="predicted"/>
<keyword evidence="2" id="KW-0812">Transmembrane</keyword>
<feature type="region of interest" description="Disordered" evidence="1">
    <location>
        <begin position="247"/>
        <end position="276"/>
    </location>
</feature>
<feature type="transmembrane region" description="Helical" evidence="2">
    <location>
        <begin position="12"/>
        <end position="32"/>
    </location>
</feature>
<reference evidence="3 4" key="1">
    <citation type="submission" date="2022-05" db="EMBL/GenBank/DDBJ databases">
        <title>Streptomyces sp. nov. RY43-2 isolated from soil of a peat swamp forest.</title>
        <authorList>
            <person name="Kanchanasin P."/>
            <person name="Tanasupawat S."/>
            <person name="Phongsopitanun W."/>
        </authorList>
    </citation>
    <scope>NUCLEOTIDE SEQUENCE [LARGE SCALE GENOMIC DNA]</scope>
    <source>
        <strain evidence="3 4">RY43-2</strain>
    </source>
</reference>
<keyword evidence="2" id="KW-0472">Membrane</keyword>
<comment type="caution">
    <text evidence="3">The sequence shown here is derived from an EMBL/GenBank/DDBJ whole genome shotgun (WGS) entry which is preliminary data.</text>
</comment>
<keyword evidence="4" id="KW-1185">Reference proteome</keyword>
<name>A0ABT0ZEV6_9ACTN</name>
<feature type="transmembrane region" description="Helical" evidence="2">
    <location>
        <begin position="44"/>
        <end position="65"/>
    </location>
</feature>
<keyword evidence="2" id="KW-1133">Transmembrane helix</keyword>
<evidence type="ECO:0000256" key="2">
    <source>
        <dbReference type="SAM" id="Phobius"/>
    </source>
</evidence>
<sequence length="276" mass="31006">MTWNHHGWLAGYVLPAALGAGLAWVGLARSSVGKGRLLGSWRSAGLTFLVLALTGAVGVAAGLALPHLAKLPPAAAGLATGVTTMPRKRPDDTTQPYVKYMTLGLAWFRERLDYRMQLDARTWSDRFLEGFEKTTHLRVFVHELKNYLLDRHPTRVKAIVGLFEEADRAMVHALEVQTRTDEACGDVRSGWMRKPTDEEIYQCRSALGEAFNRCGDLLLFAYVHGRRTEQPELETLRVKSLSDDAFHSSPLPRQRRRFGLRRTSSMRSDTASTERR</sequence>
<accession>A0ABT0ZEV6</accession>
<evidence type="ECO:0000256" key="1">
    <source>
        <dbReference type="SAM" id="MobiDB-lite"/>
    </source>
</evidence>
<evidence type="ECO:0000313" key="3">
    <source>
        <dbReference type="EMBL" id="MCN9242092.1"/>
    </source>
</evidence>